<gene>
    <name evidence="1" type="ORF">G6Z78_0001209</name>
</gene>
<protein>
    <submittedName>
        <fullName evidence="1">MOS1T transposase</fullName>
    </submittedName>
</protein>
<evidence type="ECO:0000313" key="2">
    <source>
        <dbReference type="Proteomes" id="UP000668214"/>
    </source>
</evidence>
<accession>A0A836EY28</accession>
<dbReference type="Proteomes" id="UP000668214">
    <property type="component" value="Unassembled WGS sequence"/>
</dbReference>
<dbReference type="AlphaFoldDB" id="A0A836EY28"/>
<dbReference type="EMBL" id="JAANIA010000477">
    <property type="protein sequence ID" value="KAG5324069.1"/>
    <property type="molecule type" value="Genomic_DNA"/>
</dbReference>
<dbReference type="Gene3D" id="1.10.10.10">
    <property type="entry name" value="Winged helix-like DNA-binding domain superfamily/Winged helix DNA-binding domain"/>
    <property type="match status" value="1"/>
</dbReference>
<dbReference type="SUPFAM" id="SSF57716">
    <property type="entry name" value="Glucocorticoid receptor-like (DNA-binding domain)"/>
    <property type="match status" value="1"/>
</dbReference>
<comment type="caution">
    <text evidence="1">The sequence shown here is derived from an EMBL/GenBank/DDBJ whole genome shotgun (WGS) entry which is preliminary data.</text>
</comment>
<dbReference type="PANTHER" id="PTHR46060">
    <property type="entry name" value="MARINER MOS1 TRANSPOSASE-LIKE PROTEIN"/>
    <property type="match status" value="1"/>
</dbReference>
<feature type="non-terminal residue" evidence="1">
    <location>
        <position position="418"/>
    </location>
</feature>
<reference evidence="1" key="1">
    <citation type="submission" date="2020-02" db="EMBL/GenBank/DDBJ databases">
        <title>Relaxed selection underlies rapid genomic changes in the transitions from sociality to social parasitism in ants.</title>
        <authorList>
            <person name="Bi X."/>
        </authorList>
    </citation>
    <scope>NUCLEOTIDE SEQUENCE</scope>
    <source>
        <strain evidence="1">BGI-DK2014c</strain>
        <tissue evidence="1">Whole body</tissue>
    </source>
</reference>
<evidence type="ECO:0000313" key="1">
    <source>
        <dbReference type="EMBL" id="KAG5324069.1"/>
    </source>
</evidence>
<proteinExistence type="predicted"/>
<dbReference type="InterPro" id="IPR036388">
    <property type="entry name" value="WH-like_DNA-bd_sf"/>
</dbReference>
<dbReference type="PANTHER" id="PTHR46060:SF1">
    <property type="entry name" value="MARINER MOS1 TRANSPOSASE-LIKE PROTEIN"/>
    <property type="match status" value="1"/>
</dbReference>
<sequence length="418" mass="49677">DTTCRDWFRRFKNNDFQLEDKERSGASKKFQDKELEQLLDEDPSQTLSELGKILQVDESTVSKRLKGLGMIQKQGHWVPYELLLLCIWWDQQGVIYYEICRLCEEKSSDYITIFEHKDNYIPEKISRRLPIIILPNNNLPSNVFRRCLNYLNYSKLILNAVKNLKYLDQIQAIIIKKELKKIHLIVIWNSKLCDDSFDESNKLITHKTLRHNSNIAICSSCKHIIHQNNKQKIIDENDQTNEKKIIAENIQNDQNIKQEIIDEKSIQNNWKTDQKTINKISYEKQNFIKDEQNIQNNWKTEQETINKISYEKQDVSFIKDIETSINLAINAEIDTVEKESENNLIQALIKQINNRFDSDIYKKIQLKYMCNFSTDLKLTHHLRIFKDPIMTVCKCIICPEVYVDKEFYEKHRNVCIYV</sequence>
<dbReference type="InterPro" id="IPR052709">
    <property type="entry name" value="Transposase-MT_Hybrid"/>
</dbReference>
<feature type="non-terminal residue" evidence="1">
    <location>
        <position position="1"/>
    </location>
</feature>
<name>A0A836EY28_9HYME</name>
<keyword evidence="2" id="KW-1185">Reference proteome</keyword>
<organism evidence="1 2">
    <name type="scientific">Pseudoatta argentina</name>
    <dbReference type="NCBI Taxonomy" id="621737"/>
    <lineage>
        <taxon>Eukaryota</taxon>
        <taxon>Metazoa</taxon>
        <taxon>Ecdysozoa</taxon>
        <taxon>Arthropoda</taxon>
        <taxon>Hexapoda</taxon>
        <taxon>Insecta</taxon>
        <taxon>Pterygota</taxon>
        <taxon>Neoptera</taxon>
        <taxon>Endopterygota</taxon>
        <taxon>Hymenoptera</taxon>
        <taxon>Apocrita</taxon>
        <taxon>Aculeata</taxon>
        <taxon>Formicoidea</taxon>
        <taxon>Formicidae</taxon>
        <taxon>Myrmicinae</taxon>
        <taxon>Pseudoatta</taxon>
    </lineage>
</organism>